<feature type="transmembrane region" description="Helical" evidence="1">
    <location>
        <begin position="208"/>
        <end position="224"/>
    </location>
</feature>
<protein>
    <recommendedName>
        <fullName evidence="4">GAF domain-containing protein</fullName>
    </recommendedName>
</protein>
<feature type="transmembrane region" description="Helical" evidence="1">
    <location>
        <begin position="30"/>
        <end position="47"/>
    </location>
</feature>
<accession>A0A538SGF2</accession>
<organism evidence="2 3">
    <name type="scientific">Eiseniibacteriota bacterium</name>
    <dbReference type="NCBI Taxonomy" id="2212470"/>
    <lineage>
        <taxon>Bacteria</taxon>
        <taxon>Candidatus Eiseniibacteriota</taxon>
    </lineage>
</organism>
<proteinExistence type="predicted"/>
<evidence type="ECO:0000313" key="2">
    <source>
        <dbReference type="EMBL" id="TMQ50448.1"/>
    </source>
</evidence>
<dbReference type="Gene3D" id="3.30.450.40">
    <property type="match status" value="1"/>
</dbReference>
<keyword evidence="1" id="KW-1133">Transmembrane helix</keyword>
<keyword evidence="1" id="KW-0812">Transmembrane</keyword>
<feature type="transmembrane region" description="Helical" evidence="1">
    <location>
        <begin position="244"/>
        <end position="262"/>
    </location>
</feature>
<feature type="transmembrane region" description="Helical" evidence="1">
    <location>
        <begin position="274"/>
        <end position="296"/>
    </location>
</feature>
<dbReference type="EMBL" id="VBOR01000034">
    <property type="protein sequence ID" value="TMQ50448.1"/>
    <property type="molecule type" value="Genomic_DNA"/>
</dbReference>
<evidence type="ECO:0000313" key="3">
    <source>
        <dbReference type="Proteomes" id="UP000316292"/>
    </source>
</evidence>
<feature type="transmembrane region" description="Helical" evidence="1">
    <location>
        <begin position="139"/>
        <end position="165"/>
    </location>
</feature>
<dbReference type="AlphaFoldDB" id="A0A538SGF2"/>
<sequence length="475" mass="51048">MSFAELLLLASALLAMAGAVVTLVFRPNRMVTLVASAALLLLGLQQLGWSRAISLMPQGERNYWLDLSLVCWLPVSLAWLLLSITLGRGADLERLRGWRGYFAVQALASVAMVVALQWYSPIGRTVLGVGGSSLELTSFGVAVLAVLLLNISLASANVESTYVALPARWRRAFSAATLAIIFLLAWTTVFISSGILLGRVSLWDVAKSSISFGLLSLAIPYSLVRRRGAEATVTGNPRPFYETLSFVLGVGALLVSLALVQISRLTGWSLVRTVWISILCGTLLGIGALVVFGRLLHKVRRLLEPYLYTSRFDPEIVWTGLSHELDATATQSEVCRLMPARAAAITGVEPVTLFLAPNGASEYTVAGSTLQPAPVEVVSPDEPLACELRASRHAIHLRGRADDLGMIPILVENAKQIAACEAVCAVPLSHRGRLMGFILCGNPENGREKLAGTLLLLEVVAQMVTTRLTSLERGA</sequence>
<evidence type="ECO:0000256" key="1">
    <source>
        <dbReference type="SAM" id="Phobius"/>
    </source>
</evidence>
<comment type="caution">
    <text evidence="2">The sequence shown here is derived from an EMBL/GenBank/DDBJ whole genome shotgun (WGS) entry which is preliminary data.</text>
</comment>
<name>A0A538SGF2_UNCEI</name>
<dbReference type="Proteomes" id="UP000316292">
    <property type="component" value="Unassembled WGS sequence"/>
</dbReference>
<feature type="transmembrane region" description="Helical" evidence="1">
    <location>
        <begin position="98"/>
        <end position="119"/>
    </location>
</feature>
<feature type="transmembrane region" description="Helical" evidence="1">
    <location>
        <begin position="6"/>
        <end position="25"/>
    </location>
</feature>
<feature type="transmembrane region" description="Helical" evidence="1">
    <location>
        <begin position="67"/>
        <end position="86"/>
    </location>
</feature>
<dbReference type="SUPFAM" id="SSF55781">
    <property type="entry name" value="GAF domain-like"/>
    <property type="match status" value="1"/>
</dbReference>
<reference evidence="2 3" key="1">
    <citation type="journal article" date="2019" name="Nat. Microbiol.">
        <title>Mediterranean grassland soil C-N compound turnover is dependent on rainfall and depth, and is mediated by genomically divergent microorganisms.</title>
        <authorList>
            <person name="Diamond S."/>
            <person name="Andeer P.F."/>
            <person name="Li Z."/>
            <person name="Crits-Christoph A."/>
            <person name="Burstein D."/>
            <person name="Anantharaman K."/>
            <person name="Lane K.R."/>
            <person name="Thomas B.C."/>
            <person name="Pan C."/>
            <person name="Northen T.R."/>
            <person name="Banfield J.F."/>
        </authorList>
    </citation>
    <scope>NUCLEOTIDE SEQUENCE [LARGE SCALE GENOMIC DNA]</scope>
    <source>
        <strain evidence="2">WS_1</strain>
    </source>
</reference>
<gene>
    <name evidence="2" type="ORF">E6K71_02545</name>
</gene>
<feature type="transmembrane region" description="Helical" evidence="1">
    <location>
        <begin position="172"/>
        <end position="196"/>
    </location>
</feature>
<dbReference type="InterPro" id="IPR029016">
    <property type="entry name" value="GAF-like_dom_sf"/>
</dbReference>
<evidence type="ECO:0008006" key="4">
    <source>
        <dbReference type="Google" id="ProtNLM"/>
    </source>
</evidence>
<keyword evidence="1" id="KW-0472">Membrane</keyword>